<evidence type="ECO:0000313" key="3">
    <source>
        <dbReference type="EMBL" id="AHJ96581.1"/>
    </source>
</evidence>
<dbReference type="Proteomes" id="UP000019423">
    <property type="component" value="Chromosome"/>
</dbReference>
<feature type="chain" id="PRO_5004908135" description="IPT/TIG domain-containing protein" evidence="2">
    <location>
        <begin position="28"/>
        <end position="588"/>
    </location>
</feature>
<dbReference type="KEGG" id="hsw:Hsw_0986"/>
<protein>
    <recommendedName>
        <fullName evidence="5">IPT/TIG domain-containing protein</fullName>
    </recommendedName>
</protein>
<dbReference type="InterPro" id="IPR026444">
    <property type="entry name" value="Secre_tail"/>
</dbReference>
<keyword evidence="1 2" id="KW-0732">Signal</keyword>
<dbReference type="Gene3D" id="2.60.40.10">
    <property type="entry name" value="Immunoglobulins"/>
    <property type="match status" value="2"/>
</dbReference>
<dbReference type="AlphaFoldDB" id="W8F1X2"/>
<dbReference type="PANTHER" id="PTHR44103">
    <property type="entry name" value="PROPROTEIN CONVERTASE P"/>
    <property type="match status" value="1"/>
</dbReference>
<dbReference type="STRING" id="1227739.Hsw_0986"/>
<dbReference type="InterPro" id="IPR013517">
    <property type="entry name" value="FG-GAP"/>
</dbReference>
<dbReference type="SUPFAM" id="SSF69318">
    <property type="entry name" value="Integrin alpha N-terminal domain"/>
    <property type="match status" value="1"/>
</dbReference>
<evidence type="ECO:0000313" key="4">
    <source>
        <dbReference type="Proteomes" id="UP000019423"/>
    </source>
</evidence>
<dbReference type="PATRIC" id="fig|1227739.3.peg.1232"/>
<dbReference type="RefSeq" id="WP_052346176.1">
    <property type="nucleotide sequence ID" value="NZ_CP007145.1"/>
</dbReference>
<dbReference type="PANTHER" id="PTHR44103:SF1">
    <property type="entry name" value="PROPROTEIN CONVERTASE P"/>
    <property type="match status" value="1"/>
</dbReference>
<accession>W8F1X2</accession>
<dbReference type="eggNOG" id="COG2931">
    <property type="taxonomic scope" value="Bacteria"/>
</dbReference>
<name>W8F1X2_9BACT</name>
<dbReference type="eggNOG" id="COG2831">
    <property type="taxonomic scope" value="Bacteria"/>
</dbReference>
<dbReference type="HOGENOM" id="CLU_443295_0_0_10"/>
<evidence type="ECO:0008006" key="5">
    <source>
        <dbReference type="Google" id="ProtNLM"/>
    </source>
</evidence>
<dbReference type="OrthoDB" id="9816120at2"/>
<dbReference type="Pfam" id="PF13517">
    <property type="entry name" value="FG-GAP_3"/>
    <property type="match status" value="2"/>
</dbReference>
<feature type="signal peptide" evidence="2">
    <location>
        <begin position="1"/>
        <end position="27"/>
    </location>
</feature>
<dbReference type="SUPFAM" id="SSF81296">
    <property type="entry name" value="E set domains"/>
    <property type="match status" value="1"/>
</dbReference>
<dbReference type="NCBIfam" id="TIGR04183">
    <property type="entry name" value="Por_Secre_tail"/>
    <property type="match status" value="1"/>
</dbReference>
<evidence type="ECO:0000256" key="2">
    <source>
        <dbReference type="SAM" id="SignalP"/>
    </source>
</evidence>
<gene>
    <name evidence="3" type="ORF">Hsw_0986</name>
</gene>
<organism evidence="3 4">
    <name type="scientific">Hymenobacter swuensis DY53</name>
    <dbReference type="NCBI Taxonomy" id="1227739"/>
    <lineage>
        <taxon>Bacteria</taxon>
        <taxon>Pseudomonadati</taxon>
        <taxon>Bacteroidota</taxon>
        <taxon>Cytophagia</taxon>
        <taxon>Cytophagales</taxon>
        <taxon>Hymenobacteraceae</taxon>
        <taxon>Hymenobacter</taxon>
    </lineage>
</organism>
<evidence type="ECO:0000256" key="1">
    <source>
        <dbReference type="ARBA" id="ARBA00022729"/>
    </source>
</evidence>
<dbReference type="InterPro" id="IPR013783">
    <property type="entry name" value="Ig-like_fold"/>
</dbReference>
<keyword evidence="4" id="KW-1185">Reference proteome</keyword>
<dbReference type="Gene3D" id="2.130.10.130">
    <property type="entry name" value="Integrin alpha, N-terminal"/>
    <property type="match status" value="1"/>
</dbReference>
<dbReference type="InterPro" id="IPR028994">
    <property type="entry name" value="Integrin_alpha_N"/>
</dbReference>
<reference evidence="3 4" key="1">
    <citation type="submission" date="2014-01" db="EMBL/GenBank/DDBJ databases">
        <title>Complete genome sequence of ionizing-radiation resistance bacterium Hymenobacter swuensis DY53.</title>
        <authorList>
            <person name="Jung J.-H."/>
            <person name="Jeong S.-W."/>
            <person name="Joe M.-H."/>
            <person name="Cho y.-j."/>
            <person name="Kim M.-K."/>
            <person name="Lim S.-Y."/>
        </authorList>
    </citation>
    <scope>NUCLEOTIDE SEQUENCE [LARGE SCALE GENOMIC DNA]</scope>
    <source>
        <strain evidence="3 4">DY53</strain>
    </source>
</reference>
<dbReference type="InterPro" id="IPR014756">
    <property type="entry name" value="Ig_E-set"/>
</dbReference>
<sequence length="588" mass="60694">MKPSLYSSLPLALLLGGGLLLPLAARAQAPVVANFTPTSGTSGQTQVPVSAATVVTITGTFLTGVQSVLLNGQQMPIVAGSNSATQVQVTVPRGALSGRLRVTTAAGTTLGLGSLTITRPAGTGNFRLVSSSFNGIDVGTYSTAASTDLDHDGLVDLLVGEATGTISRYEQSALNSTTFTSTGQVRLSDGTIINNNNAGNTRQFAKPVVADLDGDGLLDLLVGAQDGFITRYEQSAVDAGTFVKIGDLPMDASDVVKPSIVDLDNDGLLDLIVGSTDGLLRRYEQTTANGAFGTTATFLTAGGVNIDAGNYSKPVFTDLDGDGLIDMIVGNQDGTLYRAEQTGAGLTTFTALALITDAAGTAVDVGDFSAPSLTDVDGDGYLDLLVGNAAGTVYQLEQIVSVARPLPVTLTAFTGQATAAGNQLRWTTAQEINSARFVIERSADGRTYQSVATVAAAGTSSSAHTYQHMDAASSSLPTAYYRLRAEDQDGTFTYSSVVVIRRAAATAVLTTFPNPFESELLVALPAGSETQPVTVTLSTLAGQQVYRSQQALSSVAQPLPGLPALKTGVYVLRLTTTTGSTAQRVVHR</sequence>
<dbReference type="EMBL" id="CP007145">
    <property type="protein sequence ID" value="AHJ96581.1"/>
    <property type="molecule type" value="Genomic_DNA"/>
</dbReference>
<proteinExistence type="predicted"/>